<comment type="caution">
    <text evidence="1">The sequence shown here is derived from an EMBL/GenBank/DDBJ whole genome shotgun (WGS) entry which is preliminary data.</text>
</comment>
<protein>
    <submittedName>
        <fullName evidence="1">Uncharacterized protein</fullName>
    </submittedName>
</protein>
<name>A0ABU1LDP2_9FLAO</name>
<dbReference type="EMBL" id="JAVDQS010000004">
    <property type="protein sequence ID" value="MDR6404845.1"/>
    <property type="molecule type" value="Genomic_DNA"/>
</dbReference>
<evidence type="ECO:0000313" key="1">
    <source>
        <dbReference type="EMBL" id="MDR6404845.1"/>
    </source>
</evidence>
<dbReference type="RefSeq" id="WP_147297032.1">
    <property type="nucleotide sequence ID" value="NZ_JAVDQS010000004.1"/>
</dbReference>
<proteinExistence type="predicted"/>
<organism evidence="1 2">
    <name type="scientific">Chryseobacterium geocarposphaerae</name>
    <dbReference type="NCBI Taxonomy" id="1416776"/>
    <lineage>
        <taxon>Bacteria</taxon>
        <taxon>Pseudomonadati</taxon>
        <taxon>Bacteroidota</taxon>
        <taxon>Flavobacteriia</taxon>
        <taxon>Flavobacteriales</taxon>
        <taxon>Weeksellaceae</taxon>
        <taxon>Chryseobacterium group</taxon>
        <taxon>Chryseobacterium</taxon>
    </lineage>
</organism>
<dbReference type="Proteomes" id="UP001184853">
    <property type="component" value="Unassembled WGS sequence"/>
</dbReference>
<sequence length="185" mass="21579">MTSTITDKDLEILYYITPQKYRTMLDGESDPKTMENLNKEEYLEELLLKSSLNNLITTIVKIFKNKYANPMPIWTSIVDYEINTKKENSKRNDIKKLKFDFQYGVENDFGGSTQYLDNLFIEFAFPFQNFKSIIKTSLQGKSFTENSSNNKTVFTINNSPILKIEITDTSFLLFIDKNSFIDYGQ</sequence>
<reference evidence="1 2" key="1">
    <citation type="submission" date="2023-07" db="EMBL/GenBank/DDBJ databases">
        <title>Sorghum-associated microbial communities from plants grown in Nebraska, USA.</title>
        <authorList>
            <person name="Schachtman D."/>
        </authorList>
    </citation>
    <scope>NUCLEOTIDE SEQUENCE [LARGE SCALE GENOMIC DNA]</scope>
    <source>
        <strain evidence="1 2">DS1709</strain>
    </source>
</reference>
<accession>A0ABU1LDP2</accession>
<evidence type="ECO:0000313" key="2">
    <source>
        <dbReference type="Proteomes" id="UP001184853"/>
    </source>
</evidence>
<keyword evidence="2" id="KW-1185">Reference proteome</keyword>
<gene>
    <name evidence="1" type="ORF">J2781_001769</name>
</gene>